<keyword evidence="1" id="KW-0812">Transmembrane</keyword>
<proteinExistence type="predicted"/>
<feature type="transmembrane region" description="Helical" evidence="1">
    <location>
        <begin position="107"/>
        <end position="129"/>
    </location>
</feature>
<feature type="transmembrane region" description="Helical" evidence="1">
    <location>
        <begin position="390"/>
        <end position="408"/>
    </location>
</feature>
<gene>
    <name evidence="2" type="ORF">KIH39_11005</name>
</gene>
<dbReference type="KEGG" id="tsph:KIH39_11005"/>
<keyword evidence="3" id="KW-1185">Reference proteome</keyword>
<dbReference type="Proteomes" id="UP000676194">
    <property type="component" value="Chromosome"/>
</dbReference>
<sequence>MDRVSLPMEPKRSGWIPWALGLFCLLLTALSARPYAGGWNDGSRLAAVESLVDRQTLTIDESVFCHPSAESIAADRAPYPSNNPDLLKNGTSDKLFINGHYYSDKPAVISLLMAGIYQTALFLGLPSAAERPDLFCYEITWGSAGLAYLVAVLSIYQIGLFLRLPGKLLAAWVGSFALATFALAYTRHTNNHILQLGSLALICLQMLHISRNAASSQISRGRLVLLGSLAGLSFNLDLGAGPLLVAALFFYSAYTFRTWKPVAVYTLAALPWVIAGLGINYSIGGVIKPINMVPEYSSWPGCPFTPENMTGFSRHSPIKLTVYALALLFGKHGFLVHNIPLLLSLPAAFFVLRKSSPLRPVLLTSLGWCAATWLLYSALSNNYGGGSCSIRWFAPFLAPGYLLLGIYLKDYPRYFADFLTLSFWGTLFGAIMWTVGPWSLKMIPLLWPTVGCALVSWGICRYRLSRTEKREELVPRDSLPVSRAA</sequence>
<feature type="transmembrane region" description="Helical" evidence="1">
    <location>
        <begin position="262"/>
        <end position="283"/>
    </location>
</feature>
<dbReference type="RefSeq" id="WP_213499375.1">
    <property type="nucleotide sequence ID" value="NZ_CP074694.1"/>
</dbReference>
<keyword evidence="1" id="KW-0472">Membrane</keyword>
<feature type="transmembrane region" description="Helical" evidence="1">
    <location>
        <begin position="168"/>
        <end position="186"/>
    </location>
</feature>
<feature type="transmembrane region" description="Helical" evidence="1">
    <location>
        <begin position="442"/>
        <end position="460"/>
    </location>
</feature>
<name>A0A8E6EWW2_9BACT</name>
<evidence type="ECO:0000313" key="3">
    <source>
        <dbReference type="Proteomes" id="UP000676194"/>
    </source>
</evidence>
<keyword evidence="1" id="KW-1133">Transmembrane helix</keyword>
<feature type="transmembrane region" description="Helical" evidence="1">
    <location>
        <begin position="141"/>
        <end position="162"/>
    </location>
</feature>
<feature type="transmembrane region" description="Helical" evidence="1">
    <location>
        <begin position="223"/>
        <end position="250"/>
    </location>
</feature>
<feature type="transmembrane region" description="Helical" evidence="1">
    <location>
        <begin position="334"/>
        <end position="352"/>
    </location>
</feature>
<evidence type="ECO:0000313" key="2">
    <source>
        <dbReference type="EMBL" id="QVL34405.1"/>
    </source>
</evidence>
<accession>A0A8E6EWW2</accession>
<feature type="transmembrane region" description="Helical" evidence="1">
    <location>
        <begin position="361"/>
        <end position="378"/>
    </location>
</feature>
<feature type="transmembrane region" description="Helical" evidence="1">
    <location>
        <begin position="415"/>
        <end position="436"/>
    </location>
</feature>
<reference evidence="2" key="1">
    <citation type="submission" date="2021-05" db="EMBL/GenBank/DDBJ databases">
        <title>Complete genome sequence of the cellulolytic planctomycete Telmatocola sphagniphila SP2T and characterization of the first cellulase from planctomycetes.</title>
        <authorList>
            <person name="Rakitin A.L."/>
            <person name="Beletsky A.V."/>
            <person name="Naumoff D.G."/>
            <person name="Kulichevskaya I.S."/>
            <person name="Mardanov A.V."/>
            <person name="Ravin N.V."/>
            <person name="Dedysh S.N."/>
        </authorList>
    </citation>
    <scope>NUCLEOTIDE SEQUENCE</scope>
    <source>
        <strain evidence="2">SP2T</strain>
    </source>
</reference>
<protein>
    <submittedName>
        <fullName evidence="2">Uncharacterized protein</fullName>
    </submittedName>
</protein>
<dbReference type="EMBL" id="CP074694">
    <property type="protein sequence ID" value="QVL34405.1"/>
    <property type="molecule type" value="Genomic_DNA"/>
</dbReference>
<evidence type="ECO:0000256" key="1">
    <source>
        <dbReference type="SAM" id="Phobius"/>
    </source>
</evidence>
<dbReference type="AlphaFoldDB" id="A0A8E6EWW2"/>
<organism evidence="2 3">
    <name type="scientific">Telmatocola sphagniphila</name>
    <dbReference type="NCBI Taxonomy" id="1123043"/>
    <lineage>
        <taxon>Bacteria</taxon>
        <taxon>Pseudomonadati</taxon>
        <taxon>Planctomycetota</taxon>
        <taxon>Planctomycetia</taxon>
        <taxon>Gemmatales</taxon>
        <taxon>Gemmataceae</taxon>
    </lineage>
</organism>